<gene>
    <name evidence="1" type="ORF">SapgrDRAFT_0172</name>
</gene>
<evidence type="ECO:0000313" key="1">
    <source>
        <dbReference type="EMBL" id="EJF51931.1"/>
    </source>
</evidence>
<dbReference type="EMBL" id="JH719942">
    <property type="protein sequence ID" value="EJF51931.1"/>
    <property type="molecule type" value="Genomic_DNA"/>
</dbReference>
<organism evidence="1 2">
    <name type="scientific">Saprospira grandis DSM 2844</name>
    <dbReference type="NCBI Taxonomy" id="694433"/>
    <lineage>
        <taxon>Bacteria</taxon>
        <taxon>Pseudomonadati</taxon>
        <taxon>Bacteroidota</taxon>
        <taxon>Saprospiria</taxon>
        <taxon>Saprospirales</taxon>
        <taxon>Saprospiraceae</taxon>
        <taxon>Saprospira</taxon>
    </lineage>
</organism>
<dbReference type="AlphaFoldDB" id="J0XSN4"/>
<dbReference type="Proteomes" id="UP000005113">
    <property type="component" value="Unassembled WGS sequence"/>
</dbReference>
<accession>J0XSN4</accession>
<reference evidence="2" key="1">
    <citation type="journal article" date="2012" name="Stand. Genomic Sci.">
        <title>Permanent draft genome sequence of the gliding predator Saprospira grandis strain Sa g1 (= HR1).</title>
        <authorList>
            <person name="Mavromatis K."/>
            <person name="Chertkov O."/>
            <person name="Lapidus A."/>
            <person name="Nolan M."/>
            <person name="Lucas S."/>
            <person name="Tice H."/>
            <person name="Del Rio T.G."/>
            <person name="Cheng J.F."/>
            <person name="Han C."/>
            <person name="Tapia R."/>
            <person name="Bruce D."/>
            <person name="Goodwin L.A."/>
            <person name="Pitluck S."/>
            <person name="Huntemann M."/>
            <person name="Liolios K."/>
            <person name="Pagani I."/>
            <person name="Ivanova N."/>
            <person name="Mikhailova N."/>
            <person name="Pati A."/>
            <person name="Chen A."/>
            <person name="Palaniappan K."/>
            <person name="Land M."/>
            <person name="Brambilla E.M."/>
            <person name="Rohde M."/>
            <person name="Spring S."/>
            <person name="Goker M."/>
            <person name="Detter J.C."/>
            <person name="Bristow J."/>
            <person name="Eisen J.A."/>
            <person name="Markowitz V."/>
            <person name="Hugenholtz P."/>
            <person name="Kyrpides N.C."/>
            <person name="Klenk H.P."/>
            <person name="Woyke T."/>
        </authorList>
    </citation>
    <scope>NUCLEOTIDE SEQUENCE [LARGE SCALE GENOMIC DNA]</scope>
    <source>
        <strain evidence="2">DSM 2844</strain>
    </source>
</reference>
<proteinExistence type="predicted"/>
<sequence length="157" mass="18041">MINYFICLLLSFCSHSPNYSHGECLEFFANAKIDNNAKVVRLTFVNNCSQEIIIPLRLESLGPKMASVRFYYLSEDMELTPVKLHENINWDSHVTTLKLEPMNKAIYDLSVECFDFDYSILLSCNYKILVSLKIAGALEDENINLKTILNNNHLLLN</sequence>
<name>J0XSN4_9BACT</name>
<dbReference type="HOGENOM" id="CLU_1676625_0_0_10"/>
<protein>
    <submittedName>
        <fullName evidence="1">Uncharacterized protein</fullName>
    </submittedName>
</protein>
<dbReference type="RefSeq" id="WP_002656490.1">
    <property type="nucleotide sequence ID" value="NZ_JH719942.1"/>
</dbReference>
<evidence type="ECO:0000313" key="2">
    <source>
        <dbReference type="Proteomes" id="UP000005113"/>
    </source>
</evidence>